<evidence type="ECO:0000313" key="1">
    <source>
        <dbReference type="EMBL" id="GAI58610.1"/>
    </source>
</evidence>
<organism evidence="1">
    <name type="scientific">marine sediment metagenome</name>
    <dbReference type="NCBI Taxonomy" id="412755"/>
    <lineage>
        <taxon>unclassified sequences</taxon>
        <taxon>metagenomes</taxon>
        <taxon>ecological metagenomes</taxon>
    </lineage>
</organism>
<gene>
    <name evidence="1" type="ORF">S06H3_55674</name>
</gene>
<sequence>RYLLEGIRAEHQVFEMLERRWESGEALEHRFEELKKIAAAL</sequence>
<name>X1R645_9ZZZZ</name>
<protein>
    <submittedName>
        <fullName evidence="1">Uncharacterized protein</fullName>
    </submittedName>
</protein>
<dbReference type="AlphaFoldDB" id="X1R645"/>
<comment type="caution">
    <text evidence="1">The sequence shown here is derived from an EMBL/GenBank/DDBJ whole genome shotgun (WGS) entry which is preliminary data.</text>
</comment>
<accession>X1R645</accession>
<dbReference type="EMBL" id="BARV01035715">
    <property type="protein sequence ID" value="GAI58610.1"/>
    <property type="molecule type" value="Genomic_DNA"/>
</dbReference>
<reference evidence="1" key="1">
    <citation type="journal article" date="2014" name="Front. Microbiol.">
        <title>High frequency of phylogenetically diverse reductive dehalogenase-homologous genes in deep subseafloor sedimentary metagenomes.</title>
        <authorList>
            <person name="Kawai M."/>
            <person name="Futagami T."/>
            <person name="Toyoda A."/>
            <person name="Takaki Y."/>
            <person name="Nishi S."/>
            <person name="Hori S."/>
            <person name="Arai W."/>
            <person name="Tsubouchi T."/>
            <person name="Morono Y."/>
            <person name="Uchiyama I."/>
            <person name="Ito T."/>
            <person name="Fujiyama A."/>
            <person name="Inagaki F."/>
            <person name="Takami H."/>
        </authorList>
    </citation>
    <scope>NUCLEOTIDE SEQUENCE</scope>
    <source>
        <strain evidence="1">Expedition CK06-06</strain>
    </source>
</reference>
<proteinExistence type="predicted"/>
<feature type="non-terminal residue" evidence="1">
    <location>
        <position position="1"/>
    </location>
</feature>